<accession>A0A0C2NK71</accession>
<comment type="caution">
    <text evidence="1">The sequence shown here is derived from an EMBL/GenBank/DDBJ whole genome shotgun (WGS) entry which is preliminary data.</text>
</comment>
<keyword evidence="2" id="KW-1185">Reference proteome</keyword>
<dbReference type="AlphaFoldDB" id="A0A0C2NK71"/>
<organism evidence="1 2">
    <name type="scientific">Thelohanellus kitauei</name>
    <name type="common">Myxosporean</name>
    <dbReference type="NCBI Taxonomy" id="669202"/>
    <lineage>
        <taxon>Eukaryota</taxon>
        <taxon>Metazoa</taxon>
        <taxon>Cnidaria</taxon>
        <taxon>Myxozoa</taxon>
        <taxon>Myxosporea</taxon>
        <taxon>Bivalvulida</taxon>
        <taxon>Platysporina</taxon>
        <taxon>Myxobolidae</taxon>
        <taxon>Thelohanellus</taxon>
    </lineage>
</organism>
<gene>
    <name evidence="1" type="ORF">RF11_07801</name>
</gene>
<reference evidence="1 2" key="1">
    <citation type="journal article" date="2014" name="Genome Biol. Evol.">
        <title>The genome of the myxosporean Thelohanellus kitauei shows adaptations to nutrient acquisition within its fish host.</title>
        <authorList>
            <person name="Yang Y."/>
            <person name="Xiong J."/>
            <person name="Zhou Z."/>
            <person name="Huo F."/>
            <person name="Miao W."/>
            <person name="Ran C."/>
            <person name="Liu Y."/>
            <person name="Zhang J."/>
            <person name="Feng J."/>
            <person name="Wang M."/>
            <person name="Wang M."/>
            <person name="Wang L."/>
            <person name="Yao B."/>
        </authorList>
    </citation>
    <scope>NUCLEOTIDE SEQUENCE [LARGE SCALE GENOMIC DNA]</scope>
    <source>
        <strain evidence="1">Wuqing</strain>
    </source>
</reference>
<evidence type="ECO:0000313" key="2">
    <source>
        <dbReference type="Proteomes" id="UP000031668"/>
    </source>
</evidence>
<proteinExistence type="predicted"/>
<name>A0A0C2NK71_THEKT</name>
<dbReference type="OrthoDB" id="2286242at2759"/>
<protein>
    <submittedName>
        <fullName evidence="1">Uncharacterized protein</fullName>
    </submittedName>
</protein>
<evidence type="ECO:0000313" key="1">
    <source>
        <dbReference type="EMBL" id="KII74432.1"/>
    </source>
</evidence>
<dbReference type="EMBL" id="JWZT01000433">
    <property type="protein sequence ID" value="KII74432.1"/>
    <property type="molecule type" value="Genomic_DNA"/>
</dbReference>
<sequence length="117" mass="13881">MTTEFSNFKFEPFMESKDSWDGYQARFTQIHKIFGLKALKDEHKVVLFLHKMGPDINNTLKTQFHPIDLESIPLSDIMHFLERQYEPKKPLLVRQGEFQGRIPQQAERAEQYLITLL</sequence>
<dbReference type="Proteomes" id="UP000031668">
    <property type="component" value="Unassembled WGS sequence"/>
</dbReference>